<dbReference type="Proteomes" id="UP000006251">
    <property type="component" value="Unassembled WGS sequence"/>
</dbReference>
<reference evidence="4" key="1">
    <citation type="journal article" date="2014" name="Environ. Microbiol.">
        <title>Comparative genomics of the marine bacterial genus Glaciecola reveals the high degree of genomic diversity and genomic characteristic for cold adaptation.</title>
        <authorList>
            <person name="Qin Q.L."/>
            <person name="Xie B.B."/>
            <person name="Yu Y."/>
            <person name="Shu Y.L."/>
            <person name="Rong J.C."/>
            <person name="Zhang Y.J."/>
            <person name="Zhao D.L."/>
            <person name="Chen X.L."/>
            <person name="Zhang X.Y."/>
            <person name="Chen B."/>
            <person name="Zhou B.C."/>
            <person name="Zhang Y.Z."/>
        </authorList>
    </citation>
    <scope>NUCLEOTIDE SEQUENCE [LARGE SCALE GENOMIC DNA]</scope>
    <source>
        <strain evidence="4">ACAM 615</strain>
    </source>
</reference>
<feature type="transmembrane region" description="Helical" evidence="2">
    <location>
        <begin position="34"/>
        <end position="59"/>
    </location>
</feature>
<dbReference type="RefSeq" id="WP_006014607.1">
    <property type="nucleotide sequence ID" value="NZ_BAEQ01000056.1"/>
</dbReference>
<organism evidence="3 4">
    <name type="scientific">Brumicola pallidula DSM 14239 = ACAM 615</name>
    <dbReference type="NCBI Taxonomy" id="1121922"/>
    <lineage>
        <taxon>Bacteria</taxon>
        <taxon>Pseudomonadati</taxon>
        <taxon>Pseudomonadota</taxon>
        <taxon>Gammaproteobacteria</taxon>
        <taxon>Alteromonadales</taxon>
        <taxon>Alteromonadaceae</taxon>
        <taxon>Brumicola</taxon>
    </lineage>
</organism>
<protein>
    <submittedName>
        <fullName evidence="3">Uncharacterized protein</fullName>
    </submittedName>
</protein>
<feature type="transmembrane region" description="Helical" evidence="2">
    <location>
        <begin position="116"/>
        <end position="139"/>
    </location>
</feature>
<keyword evidence="2" id="KW-0812">Transmembrane</keyword>
<evidence type="ECO:0000256" key="1">
    <source>
        <dbReference type="SAM" id="MobiDB-lite"/>
    </source>
</evidence>
<gene>
    <name evidence="3" type="ORF">GPAL_3622</name>
</gene>
<dbReference type="AlphaFoldDB" id="K6YCJ8"/>
<keyword evidence="2" id="KW-0472">Membrane</keyword>
<evidence type="ECO:0000313" key="4">
    <source>
        <dbReference type="Proteomes" id="UP000006251"/>
    </source>
</evidence>
<keyword evidence="2" id="KW-1133">Transmembrane helix</keyword>
<evidence type="ECO:0000313" key="3">
    <source>
        <dbReference type="EMBL" id="GAC30464.1"/>
    </source>
</evidence>
<feature type="region of interest" description="Disordered" evidence="1">
    <location>
        <begin position="1"/>
        <end position="25"/>
    </location>
</feature>
<accession>K6YCJ8</accession>
<evidence type="ECO:0000256" key="2">
    <source>
        <dbReference type="SAM" id="Phobius"/>
    </source>
</evidence>
<dbReference type="STRING" id="1121922.GCA_000428905_02083"/>
<proteinExistence type="predicted"/>
<sequence>MQDIHKKKQTETEDATKPSGFTNRRHTTVSKEPLFRFMVISNVAAWVSLIAALVLFHYARPEFISGIQKFWGVEGRVYWSKEHIDGLLAMLQVCLGLSLVSMILRLRRNRRKNDSFGINLFILASITIISLITLNTTFYTTLY</sequence>
<keyword evidence="4" id="KW-1185">Reference proteome</keyword>
<name>K6YCJ8_9ALTE</name>
<dbReference type="EMBL" id="BAEQ01000056">
    <property type="protein sequence ID" value="GAC30464.1"/>
    <property type="molecule type" value="Genomic_DNA"/>
</dbReference>
<comment type="caution">
    <text evidence="3">The sequence shown here is derived from an EMBL/GenBank/DDBJ whole genome shotgun (WGS) entry which is preliminary data.</text>
</comment>
<feature type="transmembrane region" description="Helical" evidence="2">
    <location>
        <begin position="86"/>
        <end position="104"/>
    </location>
</feature>
<dbReference type="OrthoDB" id="6240672at2"/>